<accession>B7N4A6</accession>
<dbReference type="Proteomes" id="UP000007097">
    <property type="component" value="Chromosome"/>
</dbReference>
<dbReference type="KEGG" id="eum:ECUMN_1593"/>
<reference evidence="3" key="1">
    <citation type="journal article" date="2009" name="PLoS Genet.">
        <title>Organised genome dynamics in the Escherichia coli species results in highly diverse adaptive paths.</title>
        <authorList>
            <person name="Touchon M."/>
            <person name="Hoede C."/>
            <person name="Tenaillon O."/>
            <person name="Barbe V."/>
            <person name="Baeriswyl S."/>
            <person name="Bidet P."/>
            <person name="Bingen E."/>
            <person name="Bonacorsi S."/>
            <person name="Bouchier C."/>
            <person name="Bouvet O."/>
            <person name="Calteau A."/>
            <person name="Chiapello H."/>
            <person name="Clermont O."/>
            <person name="Cruveiller S."/>
            <person name="Danchin A."/>
            <person name="Diard M."/>
            <person name="Dossat C."/>
            <person name="Karoui M.E."/>
            <person name="Frapy E."/>
            <person name="Garry L."/>
            <person name="Ghigo J.M."/>
            <person name="Gilles A.M."/>
            <person name="Johnson J."/>
            <person name="Le Bouguenec C."/>
            <person name="Lescat M."/>
            <person name="Mangenot S."/>
            <person name="Martinez-Jehanne V."/>
            <person name="Matic I."/>
            <person name="Nassif X."/>
            <person name="Oztas S."/>
            <person name="Petit M.A."/>
            <person name="Pichon C."/>
            <person name="Rouy Z."/>
            <person name="Ruf C.S."/>
            <person name="Schneider D."/>
            <person name="Tourret J."/>
            <person name="Vacherie B."/>
            <person name="Vallenet D."/>
            <person name="Medigue C."/>
            <person name="Rocha E.P.C."/>
            <person name="Denamur E."/>
        </authorList>
    </citation>
    <scope>NUCLEOTIDE SEQUENCE [LARGE SCALE GENOMIC DNA]</scope>
    <source>
        <strain evidence="3">UMN026 / ExPEC</strain>
    </source>
</reference>
<dbReference type="EMBL" id="CU928163">
    <property type="protein sequence ID" value="CAR12799.1"/>
    <property type="molecule type" value="Genomic_DNA"/>
</dbReference>
<dbReference type="HOGENOM" id="CLU_3024865_0_0_6"/>
<proteinExistence type="predicted"/>
<evidence type="ECO:0000313" key="2">
    <source>
        <dbReference type="EMBL" id="CAR12799.1"/>
    </source>
</evidence>
<feature type="transmembrane region" description="Helical" evidence="1">
    <location>
        <begin position="22"/>
        <end position="42"/>
    </location>
</feature>
<evidence type="ECO:0000313" key="3">
    <source>
        <dbReference type="Proteomes" id="UP000007097"/>
    </source>
</evidence>
<name>B7N4A6_ECOLU</name>
<keyword evidence="1" id="KW-0472">Membrane</keyword>
<dbReference type="STRING" id="585056.ECUMN_1593"/>
<protein>
    <submittedName>
        <fullName evidence="2">Uncharacterized protein</fullName>
    </submittedName>
</protein>
<gene>
    <name evidence="2" type="ordered locus">ECUMN_1593</name>
</gene>
<keyword evidence="1" id="KW-1133">Transmembrane helix</keyword>
<dbReference type="AlphaFoldDB" id="B7N4A6"/>
<sequence length="55" mass="5670">MEADDEEYSARSEPPFTLTPAIALKGLGGCISLFVAGVTIFAQYGPLAPLGRGLG</sequence>
<evidence type="ECO:0000256" key="1">
    <source>
        <dbReference type="SAM" id="Phobius"/>
    </source>
</evidence>
<keyword evidence="1" id="KW-0812">Transmembrane</keyword>
<organism evidence="2 3">
    <name type="scientific">Escherichia coli O17:K52:H18 (strain UMN026 / ExPEC)</name>
    <dbReference type="NCBI Taxonomy" id="585056"/>
    <lineage>
        <taxon>Bacteria</taxon>
        <taxon>Pseudomonadati</taxon>
        <taxon>Pseudomonadota</taxon>
        <taxon>Gammaproteobacteria</taxon>
        <taxon>Enterobacterales</taxon>
        <taxon>Enterobacteriaceae</taxon>
        <taxon>Escherichia</taxon>
    </lineage>
</organism>